<keyword evidence="3" id="KW-1185">Reference proteome</keyword>
<comment type="caution">
    <text evidence="2">The sequence shown here is derived from an EMBL/GenBank/DDBJ whole genome shotgun (WGS) entry which is preliminary data.</text>
</comment>
<evidence type="ECO:0008006" key="4">
    <source>
        <dbReference type="Google" id="ProtNLM"/>
    </source>
</evidence>
<evidence type="ECO:0000313" key="3">
    <source>
        <dbReference type="Proteomes" id="UP000182235"/>
    </source>
</evidence>
<accession>A0A1J9Q2C2</accession>
<proteinExistence type="predicted"/>
<reference evidence="2 3" key="1">
    <citation type="submission" date="2015-07" db="EMBL/GenBank/DDBJ databases">
        <title>Emmonsia species relationships and genome sequence.</title>
        <authorList>
            <consortium name="The Broad Institute Genomics Platform"/>
            <person name="Cuomo C.A."/>
            <person name="Munoz J.F."/>
            <person name="Imamovic A."/>
            <person name="Priest M.E."/>
            <person name="Young S."/>
            <person name="Clay O.K."/>
            <person name="McEwen J.G."/>
        </authorList>
    </citation>
    <scope>NUCLEOTIDE SEQUENCE [LARGE SCALE GENOMIC DNA]</scope>
    <source>
        <strain evidence="2 3">UAMH 9510</strain>
    </source>
</reference>
<evidence type="ECO:0000256" key="1">
    <source>
        <dbReference type="SAM" id="SignalP"/>
    </source>
</evidence>
<dbReference type="AlphaFoldDB" id="A0A1J9Q2C2"/>
<dbReference type="VEuPathDB" id="FungiDB:AJ78_05304"/>
<sequence>MHISTPLAIISSLASFFAFAAAQDSPIRLYSEPGFNGPPLDVVGDGSCTVLTGPFERNLRSIEIAVSYECTLYQSGDCSPGSDIRTIFDTNPNLFEDGSGGDTQSVMCQASE</sequence>
<protein>
    <recommendedName>
        <fullName evidence="4">AA1-like domain-containing protein</fullName>
    </recommendedName>
</protein>
<organism evidence="2 3">
    <name type="scientific">Emergomyces pasteurianus Ep9510</name>
    <dbReference type="NCBI Taxonomy" id="1447872"/>
    <lineage>
        <taxon>Eukaryota</taxon>
        <taxon>Fungi</taxon>
        <taxon>Dikarya</taxon>
        <taxon>Ascomycota</taxon>
        <taxon>Pezizomycotina</taxon>
        <taxon>Eurotiomycetes</taxon>
        <taxon>Eurotiomycetidae</taxon>
        <taxon>Onygenales</taxon>
        <taxon>Ajellomycetaceae</taxon>
        <taxon>Emergomyces</taxon>
    </lineage>
</organism>
<gene>
    <name evidence="2" type="ORF">AJ78_05304</name>
</gene>
<keyword evidence="1" id="KW-0732">Signal</keyword>
<dbReference type="EMBL" id="LGRN01000226">
    <property type="protein sequence ID" value="OJD14339.1"/>
    <property type="molecule type" value="Genomic_DNA"/>
</dbReference>
<feature type="signal peptide" evidence="1">
    <location>
        <begin position="1"/>
        <end position="22"/>
    </location>
</feature>
<feature type="chain" id="PRO_5013040760" description="AA1-like domain-containing protein" evidence="1">
    <location>
        <begin position="23"/>
        <end position="112"/>
    </location>
</feature>
<name>A0A1J9Q2C2_9EURO</name>
<evidence type="ECO:0000313" key="2">
    <source>
        <dbReference type="EMBL" id="OJD14339.1"/>
    </source>
</evidence>
<dbReference type="Proteomes" id="UP000182235">
    <property type="component" value="Unassembled WGS sequence"/>
</dbReference>